<proteinExistence type="predicted"/>
<keyword evidence="3" id="KW-1185">Reference proteome</keyword>
<dbReference type="PANTHER" id="PTHR12947:SF18">
    <property type="entry name" value="AMSH-LIKE UBIQUITIN THIOESTERASE 3"/>
    <property type="match status" value="1"/>
</dbReference>
<feature type="domain" description="USP8 dimerisation" evidence="1">
    <location>
        <begin position="10"/>
        <end position="103"/>
    </location>
</feature>
<dbReference type="Gene3D" id="1.20.58.80">
    <property type="entry name" value="Phosphotransferase system, lactose/cellobiose-type IIA subunit"/>
    <property type="match status" value="1"/>
</dbReference>
<protein>
    <recommendedName>
        <fullName evidence="1">USP8 dimerisation domain-containing protein</fullName>
    </recommendedName>
</protein>
<dbReference type="EMBL" id="CACRZD030000015">
    <property type="protein sequence ID" value="CAA6671315.1"/>
    <property type="molecule type" value="Genomic_DNA"/>
</dbReference>
<dbReference type="GO" id="GO:0071108">
    <property type="term" value="P:protein K48-linked deubiquitination"/>
    <property type="evidence" value="ECO:0007669"/>
    <property type="project" value="TreeGrafter"/>
</dbReference>
<reference evidence="2 3" key="1">
    <citation type="submission" date="2019-12" db="EMBL/GenBank/DDBJ databases">
        <authorList>
            <person name="Scholz U."/>
            <person name="Mascher M."/>
            <person name="Fiebig A."/>
        </authorList>
    </citation>
    <scope>NUCLEOTIDE SEQUENCE</scope>
</reference>
<organism evidence="2">
    <name type="scientific">Spirodela intermedia</name>
    <name type="common">Intermediate duckweed</name>
    <dbReference type="NCBI Taxonomy" id="51605"/>
    <lineage>
        <taxon>Eukaryota</taxon>
        <taxon>Viridiplantae</taxon>
        <taxon>Streptophyta</taxon>
        <taxon>Embryophyta</taxon>
        <taxon>Tracheophyta</taxon>
        <taxon>Spermatophyta</taxon>
        <taxon>Magnoliopsida</taxon>
        <taxon>Liliopsida</taxon>
        <taxon>Araceae</taxon>
        <taxon>Lemnoideae</taxon>
        <taxon>Spirodela</taxon>
    </lineage>
</organism>
<dbReference type="GO" id="GO:0070536">
    <property type="term" value="P:protein K63-linked deubiquitination"/>
    <property type="evidence" value="ECO:0007669"/>
    <property type="project" value="TreeGrafter"/>
</dbReference>
<dbReference type="FunFam" id="1.20.58.80:FF:000020">
    <property type="entry name" value="AMSH-like ubiquitin thioesterase 3"/>
    <property type="match status" value="1"/>
</dbReference>
<dbReference type="EMBL" id="LR743602">
    <property type="protein sequence ID" value="CAA2632084.1"/>
    <property type="molecule type" value="Genomic_DNA"/>
</dbReference>
<dbReference type="AlphaFoldDB" id="A0A7I8JNF1"/>
<dbReference type="Pfam" id="PF08969">
    <property type="entry name" value="USP8_dimer"/>
    <property type="match status" value="1"/>
</dbReference>
<gene>
    <name evidence="2" type="ORF">SI7747_15017723</name>
</gene>
<evidence type="ECO:0000313" key="2">
    <source>
        <dbReference type="EMBL" id="CAA2632084.1"/>
    </source>
</evidence>
<sequence length="145" mass="17258">MDSFQGMICIAASAQRLEVDNRISLRYYYRIAGNLLKQADVYREEKNIIDLYIMLLRFSSLVKETIPQHQDYNTYLPYERNSFRKKLLNTLTELEELKPKVQFRLEELKRKSRNQKQVINSRNFRRAISPIVSLTIFLVSTYTAI</sequence>
<dbReference type="Proteomes" id="UP001189122">
    <property type="component" value="Unassembled WGS sequence"/>
</dbReference>
<accession>A0A7I8JNF1</accession>
<dbReference type="InterPro" id="IPR015063">
    <property type="entry name" value="USP8_dimer"/>
</dbReference>
<name>A0A7I8JNF1_SPIIN</name>
<dbReference type="SUPFAM" id="SSF140856">
    <property type="entry name" value="USP8 N-terminal domain-like"/>
    <property type="match status" value="1"/>
</dbReference>
<evidence type="ECO:0000259" key="1">
    <source>
        <dbReference type="Pfam" id="PF08969"/>
    </source>
</evidence>
<dbReference type="GO" id="GO:0016020">
    <property type="term" value="C:membrane"/>
    <property type="evidence" value="ECO:0007669"/>
    <property type="project" value="TreeGrafter"/>
</dbReference>
<dbReference type="GO" id="GO:0005768">
    <property type="term" value="C:endosome"/>
    <property type="evidence" value="ECO:0007669"/>
    <property type="project" value="TreeGrafter"/>
</dbReference>
<dbReference type="PANTHER" id="PTHR12947">
    <property type="entry name" value="AMSH-LIKE PROTEASE"/>
    <property type="match status" value="1"/>
</dbReference>
<evidence type="ECO:0000313" key="3">
    <source>
        <dbReference type="Proteomes" id="UP001189122"/>
    </source>
</evidence>